<feature type="binding site" evidence="6">
    <location>
        <position position="39"/>
    </location>
    <ligand>
        <name>ATP</name>
        <dbReference type="ChEBI" id="CHEBI:30616"/>
    </ligand>
</feature>
<dbReference type="Gene3D" id="3.30.200.20">
    <property type="entry name" value="Phosphorylase Kinase, domain 1"/>
    <property type="match status" value="1"/>
</dbReference>
<feature type="domain" description="Protein kinase" evidence="7">
    <location>
        <begin position="10"/>
        <end position="296"/>
    </location>
</feature>
<name>A0AAJ7SPT2_PETMA</name>
<dbReference type="Pfam" id="PF00069">
    <property type="entry name" value="Pkinase"/>
    <property type="match status" value="1"/>
</dbReference>
<evidence type="ECO:0000313" key="9">
    <source>
        <dbReference type="RefSeq" id="XP_032803383.1"/>
    </source>
</evidence>
<keyword evidence="2" id="KW-0808">Transferase</keyword>
<gene>
    <name evidence="9" type="primary">LOC116939284</name>
</gene>
<accession>A0AAJ7SPT2</accession>
<evidence type="ECO:0000256" key="3">
    <source>
        <dbReference type="ARBA" id="ARBA00022741"/>
    </source>
</evidence>
<dbReference type="AlphaFoldDB" id="A0AAJ7SPT2"/>
<dbReference type="SUPFAM" id="SSF56112">
    <property type="entry name" value="Protein kinase-like (PK-like)"/>
    <property type="match status" value="1"/>
</dbReference>
<keyword evidence="8" id="KW-1185">Reference proteome</keyword>
<dbReference type="Gene3D" id="1.10.510.10">
    <property type="entry name" value="Transferase(Phosphotransferase) domain 1"/>
    <property type="match status" value="1"/>
</dbReference>
<proteinExistence type="predicted"/>
<evidence type="ECO:0000256" key="5">
    <source>
        <dbReference type="ARBA" id="ARBA00022840"/>
    </source>
</evidence>
<dbReference type="SMART" id="SM00220">
    <property type="entry name" value="S_TKc"/>
    <property type="match status" value="1"/>
</dbReference>
<dbReference type="GO" id="GO:0005524">
    <property type="term" value="F:ATP binding"/>
    <property type="evidence" value="ECO:0007669"/>
    <property type="project" value="UniProtKB-UniRule"/>
</dbReference>
<dbReference type="InterPro" id="IPR017441">
    <property type="entry name" value="Protein_kinase_ATP_BS"/>
</dbReference>
<organism evidence="8 9">
    <name type="scientific">Petromyzon marinus</name>
    <name type="common">Sea lamprey</name>
    <dbReference type="NCBI Taxonomy" id="7757"/>
    <lineage>
        <taxon>Eukaryota</taxon>
        <taxon>Metazoa</taxon>
        <taxon>Chordata</taxon>
        <taxon>Craniata</taxon>
        <taxon>Vertebrata</taxon>
        <taxon>Cyclostomata</taxon>
        <taxon>Hyperoartia</taxon>
        <taxon>Petromyzontiformes</taxon>
        <taxon>Petromyzontidae</taxon>
        <taxon>Petromyzon</taxon>
    </lineage>
</organism>
<dbReference type="Proteomes" id="UP001318040">
    <property type="component" value="Chromosome 5"/>
</dbReference>
<keyword evidence="1" id="KW-0723">Serine/threonine-protein kinase</keyword>
<evidence type="ECO:0000256" key="2">
    <source>
        <dbReference type="ARBA" id="ARBA00022679"/>
    </source>
</evidence>
<keyword evidence="4" id="KW-0418">Kinase</keyword>
<evidence type="ECO:0000313" key="8">
    <source>
        <dbReference type="Proteomes" id="UP001318040"/>
    </source>
</evidence>
<dbReference type="PROSITE" id="PS50011">
    <property type="entry name" value="PROTEIN_KINASE_DOM"/>
    <property type="match status" value="1"/>
</dbReference>
<evidence type="ECO:0000256" key="1">
    <source>
        <dbReference type="ARBA" id="ARBA00022527"/>
    </source>
</evidence>
<evidence type="ECO:0000256" key="4">
    <source>
        <dbReference type="ARBA" id="ARBA00022777"/>
    </source>
</evidence>
<dbReference type="GO" id="GO:0004674">
    <property type="term" value="F:protein serine/threonine kinase activity"/>
    <property type="evidence" value="ECO:0007669"/>
    <property type="project" value="UniProtKB-KW"/>
</dbReference>
<dbReference type="PROSITE" id="PS00108">
    <property type="entry name" value="PROTEIN_KINASE_ST"/>
    <property type="match status" value="1"/>
</dbReference>
<dbReference type="KEGG" id="pmrn:116939284"/>
<dbReference type="InterPro" id="IPR011009">
    <property type="entry name" value="Kinase-like_dom_sf"/>
</dbReference>
<sequence length="569" mass="61925">MATNLLNNRYAVLEKLGEGTFGQVFRCWDHRNHKEMALKMIDSTLSVTDAEVYNEAGFLKMLRHKSIIRLEENFVVGDYHYLVLDYINAGSLFDVVNSNGAFTLSSVKRYARSLMEVLAFLKKNGVVHGDLKLENILVKDHHTAAIRLADFGGSFFEYEFPDDFFGTPGYNAPEVLLGQPFGTSIDMWAAGCILAEISVGKRLMSMSSESQEIAGITKIVGTPPFEMLHAAPDGPRYFNFFGQLTKECLQETPQCCPLKEFLKTRDPLFLDFISSILCWNPNDRLTPKSALKHPWMSAAPAPPPGLHQAPACKINSHLAPATKTFPILDPYNIPSKTMDPYQLCWLDSDPNNFFIPAPAPCHLPSIPQLTSPGQIPVESFCCSSSGVAIPILATKVSTATFLPSPAAVAVPLIEPRTDAFLASASVALSAGTILDVEMPTATSSTSTTKCSIQVEDVNTAVSSTASIADPLPESETRIDADIKPLDIEEFHISIEAVDEATQNGAETSMGSILSLPINADDTVNPLLESESTVKADSKPHDAEQMKAMASGNHHAVTLQPLVPPHQKSF</sequence>
<dbReference type="RefSeq" id="XP_032803383.1">
    <property type="nucleotide sequence ID" value="XM_032947492.1"/>
</dbReference>
<reference evidence="9" key="1">
    <citation type="submission" date="2025-08" db="UniProtKB">
        <authorList>
            <consortium name="RefSeq"/>
        </authorList>
    </citation>
    <scope>IDENTIFICATION</scope>
    <source>
        <tissue evidence="9">Sperm</tissue>
    </source>
</reference>
<evidence type="ECO:0000259" key="7">
    <source>
        <dbReference type="PROSITE" id="PS50011"/>
    </source>
</evidence>
<evidence type="ECO:0000256" key="6">
    <source>
        <dbReference type="PROSITE-ProRule" id="PRU10141"/>
    </source>
</evidence>
<keyword evidence="3 6" id="KW-0547">Nucleotide-binding</keyword>
<dbReference type="PANTHER" id="PTHR24058:SF130">
    <property type="entry name" value="SERINE_THREONINE PROTEIN KINASES-RELATED"/>
    <property type="match status" value="1"/>
</dbReference>
<dbReference type="PANTHER" id="PTHR24058">
    <property type="entry name" value="DUAL SPECIFICITY PROTEIN KINASE"/>
    <property type="match status" value="1"/>
</dbReference>
<keyword evidence="5 6" id="KW-0067">ATP-binding</keyword>
<dbReference type="InterPro" id="IPR050494">
    <property type="entry name" value="Ser_Thr_dual-spec_kinase"/>
</dbReference>
<dbReference type="InterPro" id="IPR008271">
    <property type="entry name" value="Ser/Thr_kinase_AS"/>
</dbReference>
<dbReference type="InterPro" id="IPR000719">
    <property type="entry name" value="Prot_kinase_dom"/>
</dbReference>
<dbReference type="PROSITE" id="PS00107">
    <property type="entry name" value="PROTEIN_KINASE_ATP"/>
    <property type="match status" value="1"/>
</dbReference>
<protein>
    <submittedName>
        <fullName evidence="9">Dual specificity tyrosine-phosphorylation-regulated kinase 2-like</fullName>
    </submittedName>
</protein>